<dbReference type="PANTHER" id="PTHR13847">
    <property type="entry name" value="SARCOSINE DEHYDROGENASE-RELATED"/>
    <property type="match status" value="1"/>
</dbReference>
<proteinExistence type="predicted"/>
<dbReference type="AlphaFoldDB" id="A0A399RBF8"/>
<keyword evidence="1" id="KW-0560">Oxidoreductase</keyword>
<dbReference type="Proteomes" id="UP000265845">
    <property type="component" value="Unassembled WGS sequence"/>
</dbReference>
<name>A0A399RBF8_9PROT</name>
<dbReference type="GO" id="GO:0016491">
    <property type="term" value="F:oxidoreductase activity"/>
    <property type="evidence" value="ECO:0007669"/>
    <property type="project" value="UniProtKB-KW"/>
</dbReference>
<dbReference type="Gene3D" id="3.50.50.60">
    <property type="entry name" value="FAD/NAD(P)-binding domain"/>
    <property type="match status" value="1"/>
</dbReference>
<dbReference type="OrthoDB" id="9790035at2"/>
<gene>
    <name evidence="3" type="ORF">D1222_10315</name>
</gene>
<evidence type="ECO:0000313" key="3">
    <source>
        <dbReference type="EMBL" id="RIJ28768.1"/>
    </source>
</evidence>
<evidence type="ECO:0000256" key="1">
    <source>
        <dbReference type="ARBA" id="ARBA00023002"/>
    </source>
</evidence>
<dbReference type="SUPFAM" id="SSF51905">
    <property type="entry name" value="FAD/NAD(P)-binding domain"/>
    <property type="match status" value="1"/>
</dbReference>
<dbReference type="InterPro" id="IPR036188">
    <property type="entry name" value="FAD/NAD-bd_sf"/>
</dbReference>
<evidence type="ECO:0000313" key="4">
    <source>
        <dbReference type="Proteomes" id="UP000265845"/>
    </source>
</evidence>
<dbReference type="GO" id="GO:0005737">
    <property type="term" value="C:cytoplasm"/>
    <property type="evidence" value="ECO:0007669"/>
    <property type="project" value="TreeGrafter"/>
</dbReference>
<dbReference type="PROSITE" id="PS51257">
    <property type="entry name" value="PROKAR_LIPOPROTEIN"/>
    <property type="match status" value="1"/>
</dbReference>
<sequence>MTAERATSQTIAIAGAGLIGLSCALELTMRGHDVTLFDPNPAEMSTGWAAAGMIAPAYELMLQPGPVDETFAAFCFESARLWSGFAQSIIRHTGSPVALSTAPTLALARHEEEQTRLNALADVLDRLGHGYRRISASTLQNQFGLSAAVHSGLQLPDDTQADNRRVISALRRFFTGQGKLISAAVTTRSEMEELAASPFDAVIWARGTAETGSEAQVKGQAIALSPVSGQPSNVLRFGARYIVPKADRTIIGATSEPDFASKGIDPAVADALHEEAARILPQLAEANRLEHWAGFRPLGTVERPLIGSKAPGEFIATAHYRNGVLLAPATAKLIADQIEGLTYESAYKAFAPAPGHGATA</sequence>
<dbReference type="InterPro" id="IPR006076">
    <property type="entry name" value="FAD-dep_OxRdtase"/>
</dbReference>
<reference evidence="3 4" key="1">
    <citation type="submission" date="2018-08" db="EMBL/GenBank/DDBJ databases">
        <title>Henriciella mobilis sp. nov., isolated from seawater.</title>
        <authorList>
            <person name="Cheng H."/>
            <person name="Wu Y.-H."/>
            <person name="Xu X.-W."/>
            <person name="Guo L.-L."/>
        </authorList>
    </citation>
    <scope>NUCLEOTIDE SEQUENCE [LARGE SCALE GENOMIC DNA]</scope>
    <source>
        <strain evidence="3 4">CCUG67844</strain>
    </source>
</reference>
<evidence type="ECO:0000259" key="2">
    <source>
        <dbReference type="Pfam" id="PF01266"/>
    </source>
</evidence>
<accession>A0A399RBF8</accession>
<keyword evidence="4" id="KW-1185">Reference proteome</keyword>
<comment type="caution">
    <text evidence="3">The sequence shown here is derived from an EMBL/GenBank/DDBJ whole genome shotgun (WGS) entry which is preliminary data.</text>
</comment>
<dbReference type="SUPFAM" id="SSF54373">
    <property type="entry name" value="FAD-linked reductases, C-terminal domain"/>
    <property type="match status" value="1"/>
</dbReference>
<feature type="domain" description="FAD dependent oxidoreductase" evidence="2">
    <location>
        <begin position="11"/>
        <end position="336"/>
    </location>
</feature>
<dbReference type="Pfam" id="PF01266">
    <property type="entry name" value="DAO"/>
    <property type="match status" value="1"/>
</dbReference>
<dbReference type="PANTHER" id="PTHR13847:SF289">
    <property type="entry name" value="GLYCINE OXIDASE"/>
    <property type="match status" value="1"/>
</dbReference>
<dbReference type="Gene3D" id="3.30.9.10">
    <property type="entry name" value="D-Amino Acid Oxidase, subunit A, domain 2"/>
    <property type="match status" value="1"/>
</dbReference>
<dbReference type="EMBL" id="QWGA01000007">
    <property type="protein sequence ID" value="RIJ28768.1"/>
    <property type="molecule type" value="Genomic_DNA"/>
</dbReference>
<organism evidence="3 4">
    <name type="scientific">Henriciella algicola</name>
    <dbReference type="NCBI Taxonomy" id="1608422"/>
    <lineage>
        <taxon>Bacteria</taxon>
        <taxon>Pseudomonadati</taxon>
        <taxon>Pseudomonadota</taxon>
        <taxon>Alphaproteobacteria</taxon>
        <taxon>Hyphomonadales</taxon>
        <taxon>Hyphomonadaceae</taxon>
        <taxon>Henriciella</taxon>
    </lineage>
</organism>
<dbReference type="RefSeq" id="WP_119454190.1">
    <property type="nucleotide sequence ID" value="NZ_QWGA01000007.1"/>
</dbReference>
<protein>
    <submittedName>
        <fullName evidence="3">FAD-dependent oxidoreductase</fullName>
    </submittedName>
</protein>